<dbReference type="GO" id="GO:0090398">
    <property type="term" value="P:cellular senescence"/>
    <property type="evidence" value="ECO:0007669"/>
    <property type="project" value="TreeGrafter"/>
</dbReference>
<name>A0A8B8Z2H9_BALMU</name>
<dbReference type="PANTHER" id="PTHR31613:SF2">
    <property type="entry name" value="AUGURIN"/>
    <property type="match status" value="1"/>
</dbReference>
<dbReference type="GO" id="GO:0031145">
    <property type="term" value="P:anaphase-promoting complex-dependent catabolic process"/>
    <property type="evidence" value="ECO:0007669"/>
    <property type="project" value="TreeGrafter"/>
</dbReference>
<keyword evidence="7" id="KW-0964">Secreted</keyword>
<protein>
    <submittedName>
        <fullName evidence="14">Augurin</fullName>
    </submittedName>
</protein>
<dbReference type="Proteomes" id="UP000694857">
    <property type="component" value="Chromosome 13"/>
</dbReference>
<evidence type="ECO:0000256" key="12">
    <source>
        <dbReference type="SAM" id="Phobius"/>
    </source>
</evidence>
<evidence type="ECO:0000313" key="13">
    <source>
        <dbReference type="Proteomes" id="UP000694857"/>
    </source>
</evidence>
<keyword evidence="5" id="KW-1003">Cell membrane</keyword>
<accession>A0A8B8Z2H9</accession>
<gene>
    <name evidence="14" type="primary">ECRG4</name>
</gene>
<dbReference type="GO" id="GO:0070314">
    <property type="term" value="P:G1 to G0 transition"/>
    <property type="evidence" value="ECO:0007669"/>
    <property type="project" value="TreeGrafter"/>
</dbReference>
<feature type="region of interest" description="Disordered" evidence="11">
    <location>
        <begin position="1"/>
        <end position="30"/>
    </location>
</feature>
<keyword evidence="6" id="KW-0963">Cytoplasm</keyword>
<dbReference type="RefSeq" id="XP_036728289.1">
    <property type="nucleotide sequence ID" value="XM_036872394.1"/>
</dbReference>
<dbReference type="Pfam" id="PF15187">
    <property type="entry name" value="Augurin"/>
    <property type="match status" value="1"/>
</dbReference>
<reference evidence="14" key="1">
    <citation type="submission" date="2025-08" db="UniProtKB">
        <authorList>
            <consortium name="RefSeq"/>
        </authorList>
    </citation>
    <scope>IDENTIFICATION</scope>
    <source>
        <tissue evidence="14">Epidermis and Blubber</tissue>
    </source>
</reference>
<evidence type="ECO:0000313" key="14">
    <source>
        <dbReference type="RefSeq" id="XP_036728289.1"/>
    </source>
</evidence>
<proteinExistence type="inferred from homology"/>
<organism evidence="13 14">
    <name type="scientific">Balaenoptera musculus</name>
    <name type="common">Blue whale</name>
    <dbReference type="NCBI Taxonomy" id="9771"/>
    <lineage>
        <taxon>Eukaryota</taxon>
        <taxon>Metazoa</taxon>
        <taxon>Chordata</taxon>
        <taxon>Craniata</taxon>
        <taxon>Vertebrata</taxon>
        <taxon>Euteleostomi</taxon>
        <taxon>Mammalia</taxon>
        <taxon>Eutheria</taxon>
        <taxon>Laurasiatheria</taxon>
        <taxon>Artiodactyla</taxon>
        <taxon>Whippomorpha</taxon>
        <taxon>Cetacea</taxon>
        <taxon>Mysticeti</taxon>
        <taxon>Balaenopteridae</taxon>
        <taxon>Balaenoptera</taxon>
    </lineage>
</organism>
<sequence>MRGPPVRSPPRLVPPRLVDPPRAAAAEAPASPSCALRGAMAASSARPAALVMPALALLLLLCVGPGGISGNKLKLMLQKGEAPAPPTTPVAVPESRAKEFLSGLRRLKRQLWDRTRPEVQQWYQHFLYLGFDEAKFEDDITYWLNRGRNGHDYYDYHQRHHDEDAEIGPWSPDGFRHGASVNYDDY</sequence>
<keyword evidence="10 12" id="KW-0472">Membrane</keyword>
<keyword evidence="8" id="KW-0165">Cleavage on pair of basic residues</keyword>
<evidence type="ECO:0000256" key="8">
    <source>
        <dbReference type="ARBA" id="ARBA00022685"/>
    </source>
</evidence>
<dbReference type="GO" id="GO:0005615">
    <property type="term" value="C:extracellular space"/>
    <property type="evidence" value="ECO:0007669"/>
    <property type="project" value="TreeGrafter"/>
</dbReference>
<evidence type="ECO:0000256" key="10">
    <source>
        <dbReference type="ARBA" id="ARBA00023136"/>
    </source>
</evidence>
<evidence type="ECO:0000256" key="1">
    <source>
        <dbReference type="ARBA" id="ARBA00004221"/>
    </source>
</evidence>
<dbReference type="GO" id="GO:0007417">
    <property type="term" value="P:central nervous system development"/>
    <property type="evidence" value="ECO:0007669"/>
    <property type="project" value="TreeGrafter"/>
</dbReference>
<dbReference type="AlphaFoldDB" id="A0A8B8Z2H9"/>
<keyword evidence="12" id="KW-0812">Transmembrane</keyword>
<evidence type="ECO:0000256" key="11">
    <source>
        <dbReference type="SAM" id="MobiDB-lite"/>
    </source>
</evidence>
<evidence type="ECO:0000256" key="2">
    <source>
        <dbReference type="ARBA" id="ARBA00004496"/>
    </source>
</evidence>
<dbReference type="GO" id="GO:0005737">
    <property type="term" value="C:cytoplasm"/>
    <property type="evidence" value="ECO:0007669"/>
    <property type="project" value="UniProtKB-SubCell"/>
</dbReference>
<evidence type="ECO:0000256" key="4">
    <source>
        <dbReference type="ARBA" id="ARBA00011014"/>
    </source>
</evidence>
<feature type="transmembrane region" description="Helical" evidence="12">
    <location>
        <begin position="48"/>
        <end position="68"/>
    </location>
</feature>
<dbReference type="KEGG" id="bmus:118905680"/>
<evidence type="ECO:0000256" key="3">
    <source>
        <dbReference type="ARBA" id="ARBA00004613"/>
    </source>
</evidence>
<evidence type="ECO:0000256" key="7">
    <source>
        <dbReference type="ARBA" id="ARBA00022525"/>
    </source>
</evidence>
<dbReference type="PANTHER" id="PTHR31613">
    <property type="entry name" value="AUGURIN"/>
    <property type="match status" value="1"/>
</dbReference>
<dbReference type="GO" id="GO:0016324">
    <property type="term" value="C:apical plasma membrane"/>
    <property type="evidence" value="ECO:0007669"/>
    <property type="project" value="UniProtKB-SubCell"/>
</dbReference>
<comment type="similarity">
    <text evidence="4">Belongs to the augurin family.</text>
</comment>
<dbReference type="OrthoDB" id="8915498at2759"/>
<dbReference type="InterPro" id="IPR028173">
    <property type="entry name" value="Augurin"/>
</dbReference>
<evidence type="ECO:0000256" key="5">
    <source>
        <dbReference type="ARBA" id="ARBA00022475"/>
    </source>
</evidence>
<evidence type="ECO:0000256" key="9">
    <source>
        <dbReference type="ARBA" id="ARBA00022729"/>
    </source>
</evidence>
<dbReference type="GO" id="GO:0042127">
    <property type="term" value="P:regulation of cell population proliferation"/>
    <property type="evidence" value="ECO:0007669"/>
    <property type="project" value="TreeGrafter"/>
</dbReference>
<evidence type="ECO:0000256" key="6">
    <source>
        <dbReference type="ARBA" id="ARBA00022490"/>
    </source>
</evidence>
<keyword evidence="9" id="KW-0732">Signal</keyword>
<feature type="compositionally biased region" description="Pro residues" evidence="11">
    <location>
        <begin position="1"/>
        <end position="13"/>
    </location>
</feature>
<dbReference type="CTD" id="84417"/>
<dbReference type="GeneID" id="118905680"/>
<comment type="subcellular location">
    <subcellularLocation>
        <location evidence="1">Apical cell membrane</location>
    </subcellularLocation>
    <subcellularLocation>
        <location evidence="2">Cytoplasm</location>
    </subcellularLocation>
    <subcellularLocation>
        <location evidence="3">Secreted</location>
    </subcellularLocation>
</comment>
<feature type="compositionally biased region" description="Low complexity" evidence="11">
    <location>
        <begin position="14"/>
        <end position="30"/>
    </location>
</feature>
<keyword evidence="13" id="KW-1185">Reference proteome</keyword>
<keyword evidence="12" id="KW-1133">Transmembrane helix</keyword>